<sequence length="147" mass="16425">MKKPGMSPQARRGMISKIKIGQKQLGMTDDAYRDMLMDRYQKNSAATLSFRELVDLVAHMEALGAQFISKQAPKSQQIRDPQSRLIRSLWLQLHDAGLVRDSSEAAIAAYVKRQTGVESLAWLSSPQASSVIESLKQWLARADQPVV</sequence>
<dbReference type="eggNOG" id="COG4382">
    <property type="taxonomic scope" value="Bacteria"/>
</dbReference>
<dbReference type="AlphaFoldDB" id="E6VUD3"/>
<dbReference type="RefSeq" id="WP_013515352.1">
    <property type="nucleotide sequence ID" value="NC_014844.1"/>
</dbReference>
<dbReference type="Pfam" id="PF06252">
    <property type="entry name" value="GemA"/>
    <property type="match status" value="1"/>
</dbReference>
<evidence type="ECO:0000313" key="2">
    <source>
        <dbReference type="Proteomes" id="UP000002191"/>
    </source>
</evidence>
<gene>
    <name evidence="1" type="ordered locus">Daes_2435</name>
</gene>
<reference evidence="2" key="1">
    <citation type="submission" date="2010-12" db="EMBL/GenBank/DDBJ databases">
        <title>Complete sequence of Desulfovibrio aespoeensis Aspo-2.</title>
        <authorList>
            <consortium name="US DOE Joint Genome Institute"/>
            <person name="Lucas S."/>
            <person name="Copeland A."/>
            <person name="Lapidus A."/>
            <person name="Cheng J.-F."/>
            <person name="Goodwin L."/>
            <person name="Pitluck S."/>
            <person name="Chertkov O."/>
            <person name="Misra M."/>
            <person name="Detter J.C."/>
            <person name="Han C."/>
            <person name="Tapia R."/>
            <person name="Land M."/>
            <person name="Hauser L."/>
            <person name="Kyrpides N."/>
            <person name="Ivanova N."/>
            <person name="Ovchinnikova G."/>
            <person name="Pedersen K."/>
            <person name="Jagevall S."/>
            <person name="Hazen T."/>
            <person name="Woyke T."/>
        </authorList>
    </citation>
    <scope>NUCLEOTIDE SEQUENCE [LARGE SCALE GENOMIC DNA]</scope>
    <source>
        <strain evidence="2">ATCC 700646 / DSM 10631 / Aspo-2</strain>
    </source>
</reference>
<protein>
    <submittedName>
        <fullName evidence="1">Mu GP16 GemA</fullName>
    </submittedName>
</protein>
<dbReference type="EMBL" id="CP002431">
    <property type="protein sequence ID" value="ADU63440.1"/>
    <property type="molecule type" value="Genomic_DNA"/>
</dbReference>
<organism evidence="1 2">
    <name type="scientific">Pseudodesulfovibrio aespoeensis (strain ATCC 700646 / DSM 10631 / Aspo-2)</name>
    <name type="common">Desulfovibrio aespoeensis</name>
    <dbReference type="NCBI Taxonomy" id="643562"/>
    <lineage>
        <taxon>Bacteria</taxon>
        <taxon>Pseudomonadati</taxon>
        <taxon>Thermodesulfobacteriota</taxon>
        <taxon>Desulfovibrionia</taxon>
        <taxon>Desulfovibrionales</taxon>
        <taxon>Desulfovibrionaceae</taxon>
    </lineage>
</organism>
<dbReference type="InterPro" id="IPR009363">
    <property type="entry name" value="Phage_Mu_Gp16"/>
</dbReference>
<keyword evidence="2" id="KW-1185">Reference proteome</keyword>
<dbReference type="STRING" id="643562.Daes_2435"/>
<name>E6VUD3_PSEA9</name>
<dbReference type="HOGENOM" id="CLU_107084_3_1_7"/>
<proteinExistence type="predicted"/>
<dbReference type="Proteomes" id="UP000002191">
    <property type="component" value="Chromosome"/>
</dbReference>
<accession>E6VUD3</accession>
<dbReference type="KEGG" id="das:Daes_2435"/>
<dbReference type="OrthoDB" id="5460653at2"/>
<evidence type="ECO:0000313" key="1">
    <source>
        <dbReference type="EMBL" id="ADU63440.1"/>
    </source>
</evidence>
<reference evidence="1 2" key="2">
    <citation type="journal article" date="2014" name="Genome Announc.">
        <title>Complete Genome Sequence of the Subsurface, Mesophilic Sulfate-Reducing Bacterium Desulfovibrio aespoeensis Aspo-2.</title>
        <authorList>
            <person name="Pedersen K."/>
            <person name="Bengtsson A."/>
            <person name="Edlund J."/>
            <person name="Rabe L."/>
            <person name="Hazen T."/>
            <person name="Chakraborty R."/>
            <person name="Goodwin L."/>
            <person name="Shapiro N."/>
        </authorList>
    </citation>
    <scope>NUCLEOTIDE SEQUENCE [LARGE SCALE GENOMIC DNA]</scope>
    <source>
        <strain evidence="2">ATCC 700646 / DSM 10631 / Aspo-2</strain>
    </source>
</reference>